<proteinExistence type="predicted"/>
<feature type="domain" description="HTH tetR-type" evidence="5">
    <location>
        <begin position="5"/>
        <end position="65"/>
    </location>
</feature>
<keyword evidence="3" id="KW-0804">Transcription</keyword>
<evidence type="ECO:0000313" key="6">
    <source>
        <dbReference type="EMBL" id="KZL12517.1"/>
    </source>
</evidence>
<dbReference type="Pfam" id="PF00440">
    <property type="entry name" value="TetR_N"/>
    <property type="match status" value="1"/>
</dbReference>
<evidence type="ECO:0000256" key="2">
    <source>
        <dbReference type="ARBA" id="ARBA00023125"/>
    </source>
</evidence>
<dbReference type="InterPro" id="IPR050109">
    <property type="entry name" value="HTH-type_TetR-like_transc_reg"/>
</dbReference>
<dbReference type="Gene3D" id="1.10.357.10">
    <property type="entry name" value="Tetracycline Repressor, domain 2"/>
    <property type="match status" value="1"/>
</dbReference>
<dbReference type="Proteomes" id="UP000076577">
    <property type="component" value="Unassembled WGS sequence"/>
</dbReference>
<dbReference type="EMBL" id="LMCB01000098">
    <property type="protein sequence ID" value="KZL12517.1"/>
    <property type="molecule type" value="Genomic_DNA"/>
</dbReference>
<dbReference type="PANTHER" id="PTHR30055">
    <property type="entry name" value="HTH-TYPE TRANSCRIPTIONAL REGULATOR RUTR"/>
    <property type="match status" value="1"/>
</dbReference>
<evidence type="ECO:0000256" key="1">
    <source>
        <dbReference type="ARBA" id="ARBA00023015"/>
    </source>
</evidence>
<comment type="caution">
    <text evidence="6">The sequence shown here is derived from an EMBL/GenBank/DDBJ whole genome shotgun (WGS) entry which is preliminary data.</text>
</comment>
<accession>A0A165ULL4</accession>
<dbReference type="PROSITE" id="PS50977">
    <property type="entry name" value="HTH_TETR_2"/>
    <property type="match status" value="1"/>
</dbReference>
<dbReference type="OrthoDB" id="8478851at2"/>
<dbReference type="GO" id="GO:0000976">
    <property type="term" value="F:transcription cis-regulatory region binding"/>
    <property type="evidence" value="ECO:0007669"/>
    <property type="project" value="TreeGrafter"/>
</dbReference>
<dbReference type="GO" id="GO:0003700">
    <property type="term" value="F:DNA-binding transcription factor activity"/>
    <property type="evidence" value="ECO:0007669"/>
    <property type="project" value="TreeGrafter"/>
</dbReference>
<organism evidence="6 7">
    <name type="scientific">Pseudovibrio axinellae</name>
    <dbReference type="NCBI Taxonomy" id="989403"/>
    <lineage>
        <taxon>Bacteria</taxon>
        <taxon>Pseudomonadati</taxon>
        <taxon>Pseudomonadota</taxon>
        <taxon>Alphaproteobacteria</taxon>
        <taxon>Hyphomicrobiales</taxon>
        <taxon>Stappiaceae</taxon>
        <taxon>Pseudovibrio</taxon>
    </lineage>
</organism>
<evidence type="ECO:0000259" key="5">
    <source>
        <dbReference type="PROSITE" id="PS50977"/>
    </source>
</evidence>
<evidence type="ECO:0000256" key="4">
    <source>
        <dbReference type="PROSITE-ProRule" id="PRU00335"/>
    </source>
</evidence>
<dbReference type="InterPro" id="IPR001647">
    <property type="entry name" value="HTH_TetR"/>
</dbReference>
<dbReference type="SUPFAM" id="SSF46689">
    <property type="entry name" value="Homeodomain-like"/>
    <property type="match status" value="1"/>
</dbReference>
<keyword evidence="2 4" id="KW-0238">DNA-binding</keyword>
<evidence type="ECO:0000256" key="3">
    <source>
        <dbReference type="ARBA" id="ARBA00023163"/>
    </source>
</evidence>
<dbReference type="PANTHER" id="PTHR30055:SF234">
    <property type="entry name" value="HTH-TYPE TRANSCRIPTIONAL REGULATOR BETI"/>
    <property type="match status" value="1"/>
</dbReference>
<dbReference type="PRINTS" id="PR00455">
    <property type="entry name" value="HTHTETR"/>
</dbReference>
<gene>
    <name evidence="6" type="ORF">PsAD2_03822</name>
</gene>
<dbReference type="InterPro" id="IPR009057">
    <property type="entry name" value="Homeodomain-like_sf"/>
</dbReference>
<sequence>MVIDNIHYQPVLDAALELFLKKGYARTTMDDISVKSGVRTGSIYRSFKRKADIAAALWGQAVAGWSKEVRDTPQEQSAEDAIKASVNGLLRWGSANPELFRLFEELKVRAQSESDFDCIKQQIHKVHLQGEALYATWEVQGVVKLIPWAVASALIVGPAYTLLSTQRYVSDEDRECLVNMAWEAVKK</sequence>
<keyword evidence="7" id="KW-1185">Reference proteome</keyword>
<dbReference type="RefSeq" id="WP_068009540.1">
    <property type="nucleotide sequence ID" value="NZ_FOFM01000001.1"/>
</dbReference>
<evidence type="ECO:0000313" key="7">
    <source>
        <dbReference type="Proteomes" id="UP000076577"/>
    </source>
</evidence>
<dbReference type="InterPro" id="IPR036271">
    <property type="entry name" value="Tet_transcr_reg_TetR-rel_C_sf"/>
</dbReference>
<dbReference type="AlphaFoldDB" id="A0A165ULL4"/>
<protein>
    <submittedName>
        <fullName evidence="6">DNA-binding transcriptional repressor AcrR</fullName>
    </submittedName>
</protein>
<keyword evidence="1" id="KW-0805">Transcription regulation</keyword>
<dbReference type="PATRIC" id="fig|989403.3.peg.4164"/>
<feature type="DNA-binding region" description="H-T-H motif" evidence="4">
    <location>
        <begin position="28"/>
        <end position="47"/>
    </location>
</feature>
<reference evidence="6 7" key="1">
    <citation type="journal article" date="2016" name="Front. Microbiol.">
        <title>Comparative Genomic Analysis Reveals a Diverse Repertoire of Genes Involved in Prokaryote-Eukaryote Interactions within the Pseudovibrio Genus.</title>
        <authorList>
            <person name="Romano S."/>
            <person name="Fernandez-Guerra A."/>
            <person name="Reen F.J."/>
            <person name="Glockner F.O."/>
            <person name="Crowley S.P."/>
            <person name="O'Sullivan O."/>
            <person name="Cotter P.D."/>
            <person name="Adams C."/>
            <person name="Dobson A.D."/>
            <person name="O'Gara F."/>
        </authorList>
    </citation>
    <scope>NUCLEOTIDE SEQUENCE [LARGE SCALE GENOMIC DNA]</scope>
    <source>
        <strain evidence="6 7">Ad2</strain>
    </source>
</reference>
<dbReference type="STRING" id="989403.SAMN05421798_101158"/>
<dbReference type="SUPFAM" id="SSF48498">
    <property type="entry name" value="Tetracyclin repressor-like, C-terminal domain"/>
    <property type="match status" value="1"/>
</dbReference>
<name>A0A165ULL4_9HYPH</name>